<evidence type="ECO:0000256" key="13">
    <source>
        <dbReference type="ARBA" id="ARBA00083736"/>
    </source>
</evidence>
<comment type="function">
    <text evidence="7">Thiol-specific peroxidase that catalyzes the reduction of hydrogen peroxide and organic hydroperoxides to water and alcohols, respectively. Plays a role in cell protection against oxidative stress by detoxifying peroxides. May represent an important antioxidant defense against cytotoxic peroxides, especially peroxynitrite, which can be formed by activated macrophages during infection.</text>
</comment>
<evidence type="ECO:0000256" key="3">
    <source>
        <dbReference type="ARBA" id="ARBA00023002"/>
    </source>
</evidence>
<protein>
    <recommendedName>
        <fullName evidence="11">Alkyl hydroperoxide reductase E</fullName>
        <ecNumber evidence="10">1.11.1.29</ecNumber>
    </recommendedName>
    <alternativeName>
        <fullName evidence="12">Mycoredoxin-dependent peroxiredoxin</fullName>
    </alternativeName>
    <alternativeName>
        <fullName evidence="13">Peroxiredoxin AhpE</fullName>
    </alternativeName>
    <alternativeName>
        <fullName evidence="5">Thioredoxin peroxidase</fullName>
    </alternativeName>
</protein>
<dbReference type="Gene3D" id="3.40.30.10">
    <property type="entry name" value="Glutaredoxin"/>
    <property type="match status" value="1"/>
</dbReference>
<keyword evidence="2" id="KW-0049">Antioxidant</keyword>
<keyword evidence="4" id="KW-0676">Redox-active center</keyword>
<keyword evidence="3" id="KW-0560">Oxidoreductase</keyword>
<comment type="subunit">
    <text evidence="9">Homodimer. Forms both dimers and octamers; a tightly-associated dimer and a ring-like octamer.</text>
</comment>
<evidence type="ECO:0000256" key="10">
    <source>
        <dbReference type="ARBA" id="ARBA00067009"/>
    </source>
</evidence>
<comment type="similarity">
    <text evidence="8">Belongs to the peroxiredoxin family. AhpE subfamily.</text>
</comment>
<dbReference type="PIRSF" id="PIRSF000239">
    <property type="entry name" value="AHPC"/>
    <property type="match status" value="1"/>
</dbReference>
<evidence type="ECO:0000256" key="9">
    <source>
        <dbReference type="ARBA" id="ARBA00065226"/>
    </source>
</evidence>
<name>A0A1H0T3Q1_9ACTN</name>
<dbReference type="InterPro" id="IPR036249">
    <property type="entry name" value="Thioredoxin-like_sf"/>
</dbReference>
<evidence type="ECO:0000256" key="7">
    <source>
        <dbReference type="ARBA" id="ARBA00056930"/>
    </source>
</evidence>
<gene>
    <name evidence="16" type="ORF">SAMN05660199_04034</name>
</gene>
<feature type="domain" description="Thioredoxin" evidence="15">
    <location>
        <begin position="3"/>
        <end position="153"/>
    </location>
</feature>
<dbReference type="AlphaFoldDB" id="A0A1H0T3Q1"/>
<dbReference type="STRING" id="1052260.SAMN05660199_04034"/>
<evidence type="ECO:0000256" key="5">
    <source>
        <dbReference type="ARBA" id="ARBA00032824"/>
    </source>
</evidence>
<dbReference type="RefSeq" id="WP_091248957.1">
    <property type="nucleotide sequence ID" value="NZ_FNIR01000014.1"/>
</dbReference>
<dbReference type="InterPro" id="IPR050455">
    <property type="entry name" value="Tpx_Peroxidase_subfamily"/>
</dbReference>
<feature type="active site" description="Cysteine sulfenic acid (-SOH) intermediate; for peroxidase activity" evidence="14">
    <location>
        <position position="45"/>
    </location>
</feature>
<dbReference type="CDD" id="cd03018">
    <property type="entry name" value="PRX_AhpE_like"/>
    <property type="match status" value="1"/>
</dbReference>
<proteinExistence type="inferred from homology"/>
<dbReference type="EMBL" id="FNIR01000014">
    <property type="protein sequence ID" value="SDP48574.1"/>
    <property type="molecule type" value="Genomic_DNA"/>
</dbReference>
<dbReference type="Proteomes" id="UP000199088">
    <property type="component" value="Unassembled WGS sequence"/>
</dbReference>
<evidence type="ECO:0000256" key="2">
    <source>
        <dbReference type="ARBA" id="ARBA00022862"/>
    </source>
</evidence>
<evidence type="ECO:0000313" key="17">
    <source>
        <dbReference type="Proteomes" id="UP000199088"/>
    </source>
</evidence>
<accession>A0A1H0T3Q1</accession>
<comment type="catalytic activity">
    <reaction evidence="6">
        <text>[mycoredoxin]-L-dithiol + a hydroperoxide = [mycoredoxin]-L-disulfide + an alcohol + H2O</text>
        <dbReference type="Rhea" id="RHEA:62640"/>
        <dbReference type="Rhea" id="RHEA-COMP:16137"/>
        <dbReference type="Rhea" id="RHEA-COMP:16138"/>
        <dbReference type="ChEBI" id="CHEBI:15377"/>
        <dbReference type="ChEBI" id="CHEBI:29950"/>
        <dbReference type="ChEBI" id="CHEBI:30879"/>
        <dbReference type="ChEBI" id="CHEBI:35924"/>
        <dbReference type="ChEBI" id="CHEBI:50058"/>
        <dbReference type="EC" id="1.11.1.29"/>
    </reaction>
</comment>
<organism evidence="16 17">
    <name type="scientific">Klenkia soli</name>
    <dbReference type="NCBI Taxonomy" id="1052260"/>
    <lineage>
        <taxon>Bacteria</taxon>
        <taxon>Bacillati</taxon>
        <taxon>Actinomycetota</taxon>
        <taxon>Actinomycetes</taxon>
        <taxon>Geodermatophilales</taxon>
        <taxon>Geodermatophilaceae</taxon>
        <taxon>Klenkia</taxon>
    </lineage>
</organism>
<evidence type="ECO:0000313" key="16">
    <source>
        <dbReference type="EMBL" id="SDP48574.1"/>
    </source>
</evidence>
<dbReference type="InterPro" id="IPR013766">
    <property type="entry name" value="Thioredoxin_domain"/>
</dbReference>
<dbReference type="FunFam" id="3.40.30.10:FF:000118">
    <property type="entry name" value="Peroxiredoxin AhpE"/>
    <property type="match status" value="1"/>
</dbReference>
<evidence type="ECO:0000256" key="6">
    <source>
        <dbReference type="ARBA" id="ARBA00052774"/>
    </source>
</evidence>
<evidence type="ECO:0000256" key="12">
    <source>
        <dbReference type="ARBA" id="ARBA00082991"/>
    </source>
</evidence>
<evidence type="ECO:0000256" key="1">
    <source>
        <dbReference type="ARBA" id="ARBA00022559"/>
    </source>
</evidence>
<evidence type="ECO:0000256" key="8">
    <source>
        <dbReference type="ARBA" id="ARBA00060973"/>
    </source>
</evidence>
<dbReference type="EC" id="1.11.1.29" evidence="10"/>
<sequence length="153" mass="16281">MTLSVGDTAPDFTLNDSDRQPWALSEHRGSPVLVVFYPFAYSGICTGELCQLRDELATYTDAGVQVVAVSCDPAPALKAWKAEQGFDFPLLSDFWPHGEVAKAYGAFFETAGMANRGTFLVDAEGKVAFAEVNGPGDARAQTGWKDAVAALAA</sequence>
<evidence type="ECO:0000256" key="14">
    <source>
        <dbReference type="PIRSR" id="PIRSR000239-1"/>
    </source>
</evidence>
<evidence type="ECO:0000259" key="15">
    <source>
        <dbReference type="PROSITE" id="PS51352"/>
    </source>
</evidence>
<dbReference type="PANTHER" id="PTHR43110:SF1">
    <property type="entry name" value="THIOL PEROXIDASE"/>
    <property type="match status" value="1"/>
</dbReference>
<dbReference type="PANTHER" id="PTHR43110">
    <property type="entry name" value="THIOL PEROXIDASE"/>
    <property type="match status" value="1"/>
</dbReference>
<keyword evidence="17" id="KW-1185">Reference proteome</keyword>
<dbReference type="GO" id="GO:0004601">
    <property type="term" value="F:peroxidase activity"/>
    <property type="evidence" value="ECO:0007669"/>
    <property type="project" value="UniProtKB-KW"/>
</dbReference>
<dbReference type="OrthoDB" id="9812811at2"/>
<evidence type="ECO:0000256" key="11">
    <source>
        <dbReference type="ARBA" id="ARBA00068979"/>
    </source>
</evidence>
<dbReference type="SUPFAM" id="SSF52833">
    <property type="entry name" value="Thioredoxin-like"/>
    <property type="match status" value="1"/>
</dbReference>
<evidence type="ECO:0000256" key="4">
    <source>
        <dbReference type="ARBA" id="ARBA00023284"/>
    </source>
</evidence>
<reference evidence="17" key="1">
    <citation type="submission" date="2016-10" db="EMBL/GenBank/DDBJ databases">
        <authorList>
            <person name="Varghese N."/>
            <person name="Submissions S."/>
        </authorList>
    </citation>
    <scope>NUCLEOTIDE SEQUENCE [LARGE SCALE GENOMIC DNA]</scope>
    <source>
        <strain evidence="17">DSM 45843</strain>
    </source>
</reference>
<dbReference type="Pfam" id="PF00578">
    <property type="entry name" value="AhpC-TSA"/>
    <property type="match status" value="1"/>
</dbReference>
<dbReference type="PROSITE" id="PS51352">
    <property type="entry name" value="THIOREDOXIN_2"/>
    <property type="match status" value="1"/>
</dbReference>
<dbReference type="InterPro" id="IPR000866">
    <property type="entry name" value="AhpC/TSA"/>
</dbReference>
<dbReference type="InterPro" id="IPR024706">
    <property type="entry name" value="Peroxiredoxin_AhpC-typ"/>
</dbReference>
<keyword evidence="1" id="KW-0575">Peroxidase</keyword>